<accession>A0A7J0G082</accession>
<dbReference type="AlphaFoldDB" id="A0A7J0G082"/>
<comment type="caution">
    <text evidence="3">The sequence shown here is derived from an EMBL/GenBank/DDBJ whole genome shotgun (WGS) entry which is preliminary data.</text>
</comment>
<proteinExistence type="predicted"/>
<dbReference type="PANTHER" id="PTHR33509:SF21">
    <property type="entry name" value="OS02G0564600 PROTEIN"/>
    <property type="match status" value="1"/>
</dbReference>
<feature type="region of interest" description="Disordered" evidence="2">
    <location>
        <begin position="75"/>
        <end position="95"/>
    </location>
</feature>
<reference evidence="3 4" key="1">
    <citation type="submission" date="2019-07" db="EMBL/GenBank/DDBJ databases">
        <title>De Novo Assembly of kiwifruit Actinidia rufa.</title>
        <authorList>
            <person name="Sugita-Konishi S."/>
            <person name="Sato K."/>
            <person name="Mori E."/>
            <person name="Abe Y."/>
            <person name="Kisaki G."/>
            <person name="Hamano K."/>
            <person name="Suezawa K."/>
            <person name="Otani M."/>
            <person name="Fukuda T."/>
            <person name="Manabe T."/>
            <person name="Gomi K."/>
            <person name="Tabuchi M."/>
            <person name="Akimitsu K."/>
            <person name="Kataoka I."/>
        </authorList>
    </citation>
    <scope>NUCLEOTIDE SEQUENCE [LARGE SCALE GENOMIC DNA]</scope>
    <source>
        <strain evidence="4">cv. Fuchu</strain>
    </source>
</reference>
<name>A0A7J0G082_9ERIC</name>
<organism evidence="3 4">
    <name type="scientific">Actinidia rufa</name>
    <dbReference type="NCBI Taxonomy" id="165716"/>
    <lineage>
        <taxon>Eukaryota</taxon>
        <taxon>Viridiplantae</taxon>
        <taxon>Streptophyta</taxon>
        <taxon>Embryophyta</taxon>
        <taxon>Tracheophyta</taxon>
        <taxon>Spermatophyta</taxon>
        <taxon>Magnoliopsida</taxon>
        <taxon>eudicotyledons</taxon>
        <taxon>Gunneridae</taxon>
        <taxon>Pentapetalae</taxon>
        <taxon>asterids</taxon>
        <taxon>Ericales</taxon>
        <taxon>Actinidiaceae</taxon>
        <taxon>Actinidia</taxon>
    </lineage>
</organism>
<keyword evidence="4" id="KW-1185">Reference proteome</keyword>
<evidence type="ECO:0000313" key="4">
    <source>
        <dbReference type="Proteomes" id="UP000585474"/>
    </source>
</evidence>
<evidence type="ECO:0000256" key="1">
    <source>
        <dbReference type="SAM" id="Coils"/>
    </source>
</evidence>
<dbReference type="PANTHER" id="PTHR33509">
    <property type="entry name" value="LATE EMBRYOGENIS ABUNDANT PROTEIN 2-RELATED"/>
    <property type="match status" value="1"/>
</dbReference>
<dbReference type="OrthoDB" id="780319at2759"/>
<dbReference type="EMBL" id="BJWL01000016">
    <property type="protein sequence ID" value="GFZ04349.1"/>
    <property type="molecule type" value="Genomic_DNA"/>
</dbReference>
<feature type="coiled-coil region" evidence="1">
    <location>
        <begin position="28"/>
        <end position="55"/>
    </location>
</feature>
<evidence type="ECO:0000256" key="2">
    <source>
        <dbReference type="SAM" id="MobiDB-lite"/>
    </source>
</evidence>
<dbReference type="Proteomes" id="UP000585474">
    <property type="component" value="Unassembled WGS sequence"/>
</dbReference>
<evidence type="ECO:0000313" key="3">
    <source>
        <dbReference type="EMBL" id="GFZ04349.1"/>
    </source>
</evidence>
<feature type="compositionally biased region" description="Polar residues" evidence="2">
    <location>
        <begin position="81"/>
        <end position="95"/>
    </location>
</feature>
<dbReference type="InterPro" id="IPR004926">
    <property type="entry name" value="LEA_3a"/>
</dbReference>
<sequence length="95" mass="10425">MVKVPVNTFLLLSKRAYNTVAMQNVGVNKAASTAMRKAQLDLSSVEKEVATGKKEVLWMRDPNTGNWIPETHLHQVDVAETSGTSSSPRNPNSDE</sequence>
<keyword evidence="1" id="KW-0175">Coiled coil</keyword>
<protein>
    <submittedName>
        <fullName evidence="3">Uncharacterized protein</fullName>
    </submittedName>
</protein>
<dbReference type="Pfam" id="PF03242">
    <property type="entry name" value="LEA_3a"/>
    <property type="match status" value="1"/>
</dbReference>
<gene>
    <name evidence="3" type="ORF">Acr_16g0009730</name>
</gene>